<dbReference type="InterPro" id="IPR033614">
    <property type="entry name" value="RASSF1-6"/>
</dbReference>
<dbReference type="CDD" id="cd21886">
    <property type="entry name" value="SARAH_RASSF2-like"/>
    <property type="match status" value="1"/>
</dbReference>
<feature type="compositionally biased region" description="Polar residues" evidence="5">
    <location>
        <begin position="470"/>
        <end position="480"/>
    </location>
</feature>
<feature type="compositionally biased region" description="Low complexity" evidence="5">
    <location>
        <begin position="495"/>
        <end position="505"/>
    </location>
</feature>
<feature type="compositionally biased region" description="Polar residues" evidence="5">
    <location>
        <begin position="170"/>
        <end position="181"/>
    </location>
</feature>
<feature type="compositionally biased region" description="Low complexity" evidence="5">
    <location>
        <begin position="326"/>
        <end position="348"/>
    </location>
</feature>
<accession>A0A1Q3FUY9</accession>
<dbReference type="FunFam" id="3.10.20.90:FF:000278">
    <property type="entry name" value="serine-rich adhesin for platelets"/>
    <property type="match status" value="1"/>
</dbReference>
<feature type="domain" description="LIM zinc-binding" evidence="6">
    <location>
        <begin position="2"/>
        <end position="63"/>
    </location>
</feature>
<sequence>MWKCHKCGKPVFFAERKQSLGYDWHPECLRCEECGKRLNPGQHAEHKGVPYCHVPCYGALFGPQLFGHGTRVESHKSFGAPELKKQTPIRSPSGGGGGPQIPRAHLEAKLRAYNQFHNSKSAEVRSREVNGRLVLEGALRIYWGVQGIIHLKEDDDQRTVVTVRKRNSYRFSSSMASAQQDLDQDKENLNPDRSDPMSSSLTEGGDQNDTTTISESISYDTLSISSDLNSISSSKPNSGENSKEVSPSHGAAANGGGKYVTLPPKLDVKQLEWDEIDDLLQVERKLDETEKPYRTMPSPLHSAKQSASDHSEITESITDTDYKTLTPQTNSSSSDSNKTSATTTTLNGTEEDFRTPEGTLRSHDFEAFKMQMSQEFINGAADLGNTDGTLKLNQPIDPARINDSLKLYNESVMNRSLSEEQCRNAVAGVFSLPQGNITDSFHVENDGTLKHPDNISSPAKSRMVNGAGAVSNSNGRSQIAYQRHQSDSASITSPGTDTDTWTGDRGLLRSKSQGNNYSGNSFMDSEDEGTETLKASGRPQTSIHIKMDCYDELNGTAGVVLSPTDESITTASLTEVTTTTASTTVTTTDDDGVVLRKAPKTGSTAIKRRSGNRRSRTKLKRRCSINGHFYNRETSFFTPPHGSQMNVWVSSMVNTQEVINLLLEKYKVESRAENFALFVIKDNGEQRKLKEDDYPLVTRIILGPHEDIAKLFLMDGQQTPEISSEVAQFLNLSIPECRAILERYHEEEQRELLRIRTKYAELKRRIVQRMESLKVRL</sequence>
<feature type="domain" description="Ras-associating" evidence="7">
    <location>
        <begin position="626"/>
        <end position="718"/>
    </location>
</feature>
<dbReference type="PROSITE" id="PS50200">
    <property type="entry name" value="RA"/>
    <property type="match status" value="1"/>
</dbReference>
<dbReference type="GO" id="GO:0046872">
    <property type="term" value="F:metal ion binding"/>
    <property type="evidence" value="ECO:0007669"/>
    <property type="project" value="UniProtKB-KW"/>
</dbReference>
<feature type="compositionally biased region" description="Polar residues" evidence="5">
    <location>
        <begin position="510"/>
        <end position="523"/>
    </location>
</feature>
<dbReference type="InterPro" id="IPR001781">
    <property type="entry name" value="Znf_LIM"/>
</dbReference>
<dbReference type="InterPro" id="IPR029071">
    <property type="entry name" value="Ubiquitin-like_domsf"/>
</dbReference>
<evidence type="ECO:0000259" key="6">
    <source>
        <dbReference type="PROSITE" id="PS50023"/>
    </source>
</evidence>
<evidence type="ECO:0000256" key="4">
    <source>
        <dbReference type="PROSITE-ProRule" id="PRU00125"/>
    </source>
</evidence>
<feature type="compositionally biased region" description="Low complexity" evidence="5">
    <location>
        <begin position="227"/>
        <end position="240"/>
    </location>
</feature>
<dbReference type="SUPFAM" id="SSF57716">
    <property type="entry name" value="Glucocorticoid receptor-like (DNA-binding domain)"/>
    <property type="match status" value="2"/>
</dbReference>
<evidence type="ECO:0000259" key="7">
    <source>
        <dbReference type="PROSITE" id="PS50200"/>
    </source>
</evidence>
<protein>
    <submittedName>
        <fullName evidence="9">Putative ras gtpase effector rassf2</fullName>
    </submittedName>
</protein>
<evidence type="ECO:0000259" key="8">
    <source>
        <dbReference type="PROSITE" id="PS50951"/>
    </source>
</evidence>
<dbReference type="CDD" id="cd09401">
    <property type="entry name" value="LIM_TLP_like"/>
    <property type="match status" value="1"/>
</dbReference>
<dbReference type="Gene3D" id="3.10.20.90">
    <property type="entry name" value="Phosphatidylinositol 3-kinase Catalytic Subunit, Chain A, domain 1"/>
    <property type="match status" value="1"/>
</dbReference>
<feature type="domain" description="SARAH" evidence="8">
    <location>
        <begin position="726"/>
        <end position="773"/>
    </location>
</feature>
<dbReference type="PANTHER" id="PTHR22738">
    <property type="entry name" value="RASSF"/>
    <property type="match status" value="1"/>
</dbReference>
<proteinExistence type="predicted"/>
<keyword evidence="3 4" id="KW-0440">LIM domain</keyword>
<dbReference type="CDD" id="cd01784">
    <property type="entry name" value="RA_RASSF2_like"/>
    <property type="match status" value="1"/>
</dbReference>
<reference evidence="9" key="1">
    <citation type="submission" date="2017-01" db="EMBL/GenBank/DDBJ databases">
        <title>A deep insight into the sialotranscriptome of adult male and female Cluex tarsalis mosquitoes.</title>
        <authorList>
            <person name="Ribeiro J.M."/>
            <person name="Moreira F."/>
            <person name="Bernard K.A."/>
            <person name="Calvo E."/>
        </authorList>
    </citation>
    <scope>NUCLEOTIDE SEQUENCE</scope>
    <source>
        <strain evidence="9">Kern County</strain>
        <tissue evidence="9">Salivary glands</tissue>
    </source>
</reference>
<feature type="region of interest" description="Disordered" evidence="5">
    <location>
        <begin position="170"/>
        <end position="212"/>
    </location>
</feature>
<dbReference type="AlphaFoldDB" id="A0A1Q3FUY9"/>
<name>A0A1Q3FUY9_CULTA</name>
<feature type="region of interest" description="Disordered" evidence="5">
    <location>
        <begin position="227"/>
        <end position="260"/>
    </location>
</feature>
<dbReference type="PROSITE" id="PS50023">
    <property type="entry name" value="LIM_DOMAIN_2"/>
    <property type="match status" value="1"/>
</dbReference>
<dbReference type="Pfam" id="PF00788">
    <property type="entry name" value="RA"/>
    <property type="match status" value="1"/>
</dbReference>
<evidence type="ECO:0000256" key="5">
    <source>
        <dbReference type="SAM" id="MobiDB-lite"/>
    </source>
</evidence>
<dbReference type="EMBL" id="GFDL01003773">
    <property type="protein sequence ID" value="JAV31272.1"/>
    <property type="molecule type" value="Transcribed_RNA"/>
</dbReference>
<evidence type="ECO:0000313" key="9">
    <source>
        <dbReference type="EMBL" id="JAV31272.1"/>
    </source>
</evidence>
<organism evidence="9">
    <name type="scientific">Culex tarsalis</name>
    <name type="common">Encephalitis mosquito</name>
    <dbReference type="NCBI Taxonomy" id="7177"/>
    <lineage>
        <taxon>Eukaryota</taxon>
        <taxon>Metazoa</taxon>
        <taxon>Ecdysozoa</taxon>
        <taxon>Arthropoda</taxon>
        <taxon>Hexapoda</taxon>
        <taxon>Insecta</taxon>
        <taxon>Pterygota</taxon>
        <taxon>Neoptera</taxon>
        <taxon>Endopterygota</taxon>
        <taxon>Diptera</taxon>
        <taxon>Nematocera</taxon>
        <taxon>Culicoidea</taxon>
        <taxon>Culicidae</taxon>
        <taxon>Culicinae</taxon>
        <taxon>Culicini</taxon>
        <taxon>Culex</taxon>
        <taxon>Culex</taxon>
    </lineage>
</organism>
<dbReference type="SUPFAM" id="SSF54236">
    <property type="entry name" value="Ubiquitin-like"/>
    <property type="match status" value="1"/>
</dbReference>
<dbReference type="FunFam" id="2.10.110.10:FF:000104">
    <property type="entry name" value="Ras association domain-containing protein 2"/>
    <property type="match status" value="1"/>
</dbReference>
<dbReference type="Gene3D" id="2.10.110.10">
    <property type="entry name" value="Cysteine Rich Protein"/>
    <property type="match status" value="1"/>
</dbReference>
<evidence type="ECO:0000256" key="2">
    <source>
        <dbReference type="ARBA" id="ARBA00022833"/>
    </source>
</evidence>
<feature type="region of interest" description="Disordered" evidence="5">
    <location>
        <begin position="448"/>
        <end position="539"/>
    </location>
</feature>
<keyword evidence="1 4" id="KW-0479">Metal-binding</keyword>
<feature type="compositionally biased region" description="Polar residues" evidence="5">
    <location>
        <begin position="196"/>
        <end position="212"/>
    </location>
</feature>
<dbReference type="InterPro" id="IPR011524">
    <property type="entry name" value="SARAH_dom"/>
</dbReference>
<dbReference type="Pfam" id="PF16517">
    <property type="entry name" value="Nore1-SARAH"/>
    <property type="match status" value="1"/>
</dbReference>
<evidence type="ECO:0000256" key="1">
    <source>
        <dbReference type="ARBA" id="ARBA00022723"/>
    </source>
</evidence>
<keyword evidence="2 4" id="KW-0862">Zinc</keyword>
<feature type="compositionally biased region" description="Polar residues" evidence="5">
    <location>
        <begin position="314"/>
        <end position="325"/>
    </location>
</feature>
<dbReference type="GO" id="GO:0007165">
    <property type="term" value="P:signal transduction"/>
    <property type="evidence" value="ECO:0007669"/>
    <property type="project" value="InterPro"/>
</dbReference>
<dbReference type="PROSITE" id="PS00478">
    <property type="entry name" value="LIM_DOMAIN_1"/>
    <property type="match status" value="1"/>
</dbReference>
<dbReference type="SMART" id="SM00132">
    <property type="entry name" value="LIM"/>
    <property type="match status" value="1"/>
</dbReference>
<evidence type="ECO:0000256" key="3">
    <source>
        <dbReference type="ARBA" id="ARBA00023038"/>
    </source>
</evidence>
<dbReference type="InterPro" id="IPR000159">
    <property type="entry name" value="RA_dom"/>
</dbReference>
<feature type="compositionally biased region" description="Basic and acidic residues" evidence="5">
    <location>
        <begin position="183"/>
        <end position="195"/>
    </location>
</feature>
<dbReference type="Pfam" id="PF00412">
    <property type="entry name" value="LIM"/>
    <property type="match status" value="1"/>
</dbReference>
<dbReference type="PROSITE" id="PS50951">
    <property type="entry name" value="SARAH"/>
    <property type="match status" value="1"/>
</dbReference>
<feature type="region of interest" description="Disordered" evidence="5">
    <location>
        <begin position="288"/>
        <end position="357"/>
    </location>
</feature>
<dbReference type="PANTHER" id="PTHR22738:SF15">
    <property type="entry name" value="LD40758P"/>
    <property type="match status" value="1"/>
</dbReference>
<feature type="region of interest" description="Disordered" evidence="5">
    <location>
        <begin position="81"/>
        <end position="102"/>
    </location>
</feature>